<name>A0A1Y3P1N3_9PSED</name>
<feature type="chain" id="PRO_5013096388" evidence="1">
    <location>
        <begin position="21"/>
        <end position="139"/>
    </location>
</feature>
<keyword evidence="3" id="KW-1185">Reference proteome</keyword>
<comment type="caution">
    <text evidence="2">The sequence shown here is derived from an EMBL/GenBank/DDBJ whole genome shotgun (WGS) entry which is preliminary data.</text>
</comment>
<dbReference type="RefSeq" id="WP_087267080.1">
    <property type="nucleotide sequence ID" value="NZ_JBJGBV010000002.1"/>
</dbReference>
<organism evidence="2 3">
    <name type="scientific">Pseudomonas caspiana</name>
    <dbReference type="NCBI Taxonomy" id="1451454"/>
    <lineage>
        <taxon>Bacteria</taxon>
        <taxon>Pseudomonadati</taxon>
        <taxon>Pseudomonadota</taxon>
        <taxon>Gammaproteobacteria</taxon>
        <taxon>Pseudomonadales</taxon>
        <taxon>Pseudomonadaceae</taxon>
        <taxon>Pseudomonas</taxon>
    </lineage>
</organism>
<gene>
    <name evidence="2" type="ORF">AUC60_11620</name>
</gene>
<protein>
    <submittedName>
        <fullName evidence="2">Uncharacterized protein</fullName>
    </submittedName>
</protein>
<accession>A0A1Y3P1N3</accession>
<dbReference type="AlphaFoldDB" id="A0A1Y3P1N3"/>
<keyword evidence="1" id="KW-0732">Signal</keyword>
<dbReference type="Proteomes" id="UP000195440">
    <property type="component" value="Unassembled WGS sequence"/>
</dbReference>
<evidence type="ECO:0000256" key="1">
    <source>
        <dbReference type="SAM" id="SignalP"/>
    </source>
</evidence>
<proteinExistence type="predicted"/>
<reference evidence="2 3" key="1">
    <citation type="journal article" date="2017" name="Syst. Appl. Microbiol.">
        <title>Pseudomonas caspiana sp. nov., a citrus pathogen in the Pseudomonas syringae phylogenetic group.</title>
        <authorList>
            <person name="Busquets A."/>
            <person name="Gomila M."/>
            <person name="Beiki F."/>
            <person name="Mulet M."/>
            <person name="Rahimian H."/>
            <person name="Garcia-Valdes E."/>
            <person name="Lalucat J."/>
        </authorList>
    </citation>
    <scope>NUCLEOTIDE SEQUENCE [LARGE SCALE GENOMIC DNA]</scope>
    <source>
        <strain evidence="2 3">FBF102</strain>
    </source>
</reference>
<feature type="signal peptide" evidence="1">
    <location>
        <begin position="1"/>
        <end position="20"/>
    </location>
</feature>
<evidence type="ECO:0000313" key="2">
    <source>
        <dbReference type="EMBL" id="OUM73717.1"/>
    </source>
</evidence>
<evidence type="ECO:0000313" key="3">
    <source>
        <dbReference type="Proteomes" id="UP000195440"/>
    </source>
</evidence>
<sequence length="139" mass="15029">MFKQSALAFILMGTASNVSANTLTEEQSNLTKCAGYLWAVKELSPNAVNSSLDIIGVRMKAVSQKDDYPMMIFATLRDTANTNSQIIVSYVTSQYNAGKNPDIKAISIKGIALCKKSGITIGWQNDKMSVSLDDIGDVL</sequence>
<dbReference type="OrthoDB" id="7017145at2"/>
<dbReference type="EMBL" id="LOHF01000008">
    <property type="protein sequence ID" value="OUM73717.1"/>
    <property type="molecule type" value="Genomic_DNA"/>
</dbReference>